<dbReference type="Proteomes" id="UP001140087">
    <property type="component" value="Unassembled WGS sequence"/>
</dbReference>
<proteinExistence type="predicted"/>
<evidence type="ECO:0000313" key="1">
    <source>
        <dbReference type="EMBL" id="KAJ2808209.1"/>
    </source>
</evidence>
<protein>
    <submittedName>
        <fullName evidence="1">Uncharacterized protein</fullName>
    </submittedName>
</protein>
<accession>A0ACC1LGT0</accession>
<keyword evidence="2" id="KW-1185">Reference proteome</keyword>
<gene>
    <name evidence="1" type="ORF">H4R21_000165</name>
</gene>
<dbReference type="EMBL" id="JANBUN010000010">
    <property type="protein sequence ID" value="KAJ2808209.1"/>
    <property type="molecule type" value="Genomic_DNA"/>
</dbReference>
<comment type="caution">
    <text evidence="1">The sequence shown here is derived from an EMBL/GenBank/DDBJ whole genome shotgun (WGS) entry which is preliminary data.</text>
</comment>
<sequence>MPGREISAMAFLDPAFDEATCTALAPPKRFRDGNCAKSVTFKSAAGISAEDALADVHKATPGNKSYPLHHASGQFIRYCEEALASRAAAVGTTVAGERAEAYRPVQRTAQMATVTLRFSYVGSAVEVARYLEAALNQYGTILDIVLRILDLNMVCAQARVIIDRAGQEGDIPAVIEHEGKRMTLIGDGVAPFCVYCYTEGHTKLECSKWLRRQGQNHRQQQW</sequence>
<name>A0ACC1LGT0_9FUNG</name>
<evidence type="ECO:0000313" key="2">
    <source>
        <dbReference type="Proteomes" id="UP001140087"/>
    </source>
</evidence>
<reference evidence="1" key="1">
    <citation type="submission" date="2022-07" db="EMBL/GenBank/DDBJ databases">
        <title>Phylogenomic reconstructions and comparative analyses of Kickxellomycotina fungi.</title>
        <authorList>
            <person name="Reynolds N.K."/>
            <person name="Stajich J.E."/>
            <person name="Barry K."/>
            <person name="Grigoriev I.V."/>
            <person name="Crous P."/>
            <person name="Smith M.E."/>
        </authorList>
    </citation>
    <scope>NUCLEOTIDE SEQUENCE</scope>
    <source>
        <strain evidence="1">BCRC 34780</strain>
    </source>
</reference>
<organism evidence="1 2">
    <name type="scientific">Coemansia helicoidea</name>
    <dbReference type="NCBI Taxonomy" id="1286919"/>
    <lineage>
        <taxon>Eukaryota</taxon>
        <taxon>Fungi</taxon>
        <taxon>Fungi incertae sedis</taxon>
        <taxon>Zoopagomycota</taxon>
        <taxon>Kickxellomycotina</taxon>
        <taxon>Kickxellomycetes</taxon>
        <taxon>Kickxellales</taxon>
        <taxon>Kickxellaceae</taxon>
        <taxon>Coemansia</taxon>
    </lineage>
</organism>